<keyword evidence="1" id="KW-0175">Coiled coil</keyword>
<protein>
    <submittedName>
        <fullName evidence="4">Peptidase M64</fullName>
    </submittedName>
</protein>
<dbReference type="InterPro" id="IPR038171">
    <property type="entry name" value="M64_N_sf"/>
</dbReference>
<accession>A0A7V4WVG6</accession>
<dbReference type="InterPro" id="IPR032625">
    <property type="entry name" value="M64_N"/>
</dbReference>
<dbReference type="SUPFAM" id="SSF55486">
    <property type="entry name" value="Metalloproteases ('zincins'), catalytic domain"/>
    <property type="match status" value="1"/>
</dbReference>
<dbReference type="Proteomes" id="UP000885779">
    <property type="component" value="Unassembled WGS sequence"/>
</dbReference>
<feature type="chain" id="PRO_5030852175" evidence="2">
    <location>
        <begin position="21"/>
        <end position="488"/>
    </location>
</feature>
<dbReference type="GO" id="GO:0008237">
    <property type="term" value="F:metallopeptidase activity"/>
    <property type="evidence" value="ECO:0007669"/>
    <property type="project" value="InterPro"/>
</dbReference>
<sequence length="488" mass="56172">MRIHCILLIFIIFLSASAQTEEPFSHYFEKATLRIDYYHSGDQHNEWITLSRLYRQPIWAGSTHHLIDNLNNGKYYLSLYDKNGKNLLYGRGFNSYFGEYQTTLPASKGVKRTFAETALVPFPKDTVILSIASRDSTNRLTEVFRQQILPSSSAINREKRSMGAEVFPIHVKGAPQQKVDVVIVGEGYSEEERDKFKEDLLHFSDTLLSYQPFKKYKDSFNIYGVFMPSAESNCDEPTHGVYKNTVLDASFNSLGSPRYLLTENVHRLYDLASAAPCDAVVIMVNHTRYGGGGIYNFYATFTSDNYWSDFVFVHEFGHSFAGLADEYYTSSTAYEQFYPPNTEPLEPNITALLDPVKLKWKHLVQKDTPLPTPWHKDEYDRTSMEYQKKRREINQRLARLTREGADSSLISTIKEKADHLSRLYEARLDSIIQNDPYHGKVGAFEGAGYASQGLYRPMIDCIMNRKKAKSFCRVCRETIERVIKRYTD</sequence>
<feature type="coiled-coil region" evidence="1">
    <location>
        <begin position="376"/>
        <end position="403"/>
    </location>
</feature>
<organism evidence="4">
    <name type="scientific">Caldithrix abyssi</name>
    <dbReference type="NCBI Taxonomy" id="187145"/>
    <lineage>
        <taxon>Bacteria</taxon>
        <taxon>Pseudomonadati</taxon>
        <taxon>Calditrichota</taxon>
        <taxon>Calditrichia</taxon>
        <taxon>Calditrichales</taxon>
        <taxon>Calditrichaceae</taxon>
        <taxon>Caldithrix</taxon>
    </lineage>
</organism>
<feature type="signal peptide" evidence="2">
    <location>
        <begin position="1"/>
        <end position="20"/>
    </location>
</feature>
<evidence type="ECO:0000259" key="3">
    <source>
        <dbReference type="Pfam" id="PF16217"/>
    </source>
</evidence>
<keyword evidence="2" id="KW-0732">Signal</keyword>
<dbReference type="AlphaFoldDB" id="A0A7V4WVG6"/>
<dbReference type="InterPro" id="IPR024079">
    <property type="entry name" value="MetalloPept_cat_dom_sf"/>
</dbReference>
<reference evidence="4" key="1">
    <citation type="journal article" date="2020" name="mSystems">
        <title>Genome- and Community-Level Interaction Insights into Carbon Utilization and Element Cycling Functions of Hydrothermarchaeota in Hydrothermal Sediment.</title>
        <authorList>
            <person name="Zhou Z."/>
            <person name="Liu Y."/>
            <person name="Xu W."/>
            <person name="Pan J."/>
            <person name="Luo Z.H."/>
            <person name="Li M."/>
        </authorList>
    </citation>
    <scope>NUCLEOTIDE SEQUENCE [LARGE SCALE GENOMIC DNA]</scope>
    <source>
        <strain evidence="4">HyVt-577</strain>
    </source>
</reference>
<dbReference type="Pfam" id="PF16217">
    <property type="entry name" value="M64_N"/>
    <property type="match status" value="1"/>
</dbReference>
<feature type="domain" description="Peptidase M64 N-terminal" evidence="3">
    <location>
        <begin position="24"/>
        <end position="144"/>
    </location>
</feature>
<evidence type="ECO:0000256" key="2">
    <source>
        <dbReference type="SAM" id="SignalP"/>
    </source>
</evidence>
<name>A0A7V4WVG6_CALAY</name>
<proteinExistence type="predicted"/>
<dbReference type="Pfam" id="PF09471">
    <property type="entry name" value="Peptidase_M64"/>
    <property type="match status" value="1"/>
</dbReference>
<evidence type="ECO:0000256" key="1">
    <source>
        <dbReference type="SAM" id="Coils"/>
    </source>
</evidence>
<dbReference type="EMBL" id="DRQG01000108">
    <property type="protein sequence ID" value="HGY56329.1"/>
    <property type="molecule type" value="Genomic_DNA"/>
</dbReference>
<gene>
    <name evidence="4" type="ORF">ENK44_11530</name>
</gene>
<dbReference type="Gene3D" id="2.60.40.3250">
    <property type="entry name" value="Peptidase M64, N-terminal domain"/>
    <property type="match status" value="1"/>
</dbReference>
<comment type="caution">
    <text evidence="4">The sequence shown here is derived from an EMBL/GenBank/DDBJ whole genome shotgun (WGS) entry which is preliminary data.</text>
</comment>
<evidence type="ECO:0000313" key="4">
    <source>
        <dbReference type="EMBL" id="HGY56329.1"/>
    </source>
</evidence>
<dbReference type="Gene3D" id="3.40.390.10">
    <property type="entry name" value="Collagenase (Catalytic Domain)"/>
    <property type="match status" value="1"/>
</dbReference>
<dbReference type="InterPro" id="IPR019026">
    <property type="entry name" value="Peptidase_M64_IgA"/>
</dbReference>